<evidence type="ECO:0000256" key="1">
    <source>
        <dbReference type="SAM" id="Phobius"/>
    </source>
</evidence>
<sequence length="300" mass="33435">MFHGSLTRTQRSDHHANVMIGVSSLMFFIATWHLAINGFRMVAGYVDHGSTQDGPEAYISNLKSWDHILKDTLYATQENLGSAAAIYRCWILWGQNWKVILFPVALLLVNTAAGYMVCALYTAGPSTETVFDAQLTTWIRIFYSLAVVLNIITTFLMGYKIWITHRDSSPYNTACGSSQLIYILKVLVESAALQLIVEIILLGLYCSDLNAQYILLESVASVVGITFNAMTIRIKLHSLNSISSNFNNNPSSQNAVQTIGSAPTRHIQIEIFRDVELEEIEEHSSHDLQVFDPRPGSNGK</sequence>
<feature type="transmembrane region" description="Helical" evidence="1">
    <location>
        <begin position="211"/>
        <end position="230"/>
    </location>
</feature>
<dbReference type="OrthoDB" id="3346544at2759"/>
<feature type="transmembrane region" description="Helical" evidence="1">
    <location>
        <begin position="16"/>
        <end position="35"/>
    </location>
</feature>
<evidence type="ECO:0000313" key="2">
    <source>
        <dbReference type="EMBL" id="KAF5346990.1"/>
    </source>
</evidence>
<keyword evidence="3" id="KW-1185">Reference proteome</keyword>
<proteinExistence type="predicted"/>
<feature type="transmembrane region" description="Helical" evidence="1">
    <location>
        <begin position="100"/>
        <end position="123"/>
    </location>
</feature>
<name>A0A8H5FRJ3_9AGAR</name>
<organism evidence="2 3">
    <name type="scientific">Collybiopsis confluens</name>
    <dbReference type="NCBI Taxonomy" id="2823264"/>
    <lineage>
        <taxon>Eukaryota</taxon>
        <taxon>Fungi</taxon>
        <taxon>Dikarya</taxon>
        <taxon>Basidiomycota</taxon>
        <taxon>Agaricomycotina</taxon>
        <taxon>Agaricomycetes</taxon>
        <taxon>Agaricomycetidae</taxon>
        <taxon>Agaricales</taxon>
        <taxon>Marasmiineae</taxon>
        <taxon>Omphalotaceae</taxon>
        <taxon>Collybiopsis</taxon>
    </lineage>
</organism>
<dbReference type="Proteomes" id="UP000518752">
    <property type="component" value="Unassembled WGS sequence"/>
</dbReference>
<gene>
    <name evidence="2" type="ORF">D9757_013398</name>
</gene>
<evidence type="ECO:0000313" key="3">
    <source>
        <dbReference type="Proteomes" id="UP000518752"/>
    </source>
</evidence>
<accession>A0A8H5FRJ3</accession>
<keyword evidence="1" id="KW-0472">Membrane</keyword>
<reference evidence="2 3" key="1">
    <citation type="journal article" date="2020" name="ISME J.">
        <title>Uncovering the hidden diversity of litter-decomposition mechanisms in mushroom-forming fungi.</title>
        <authorList>
            <person name="Floudas D."/>
            <person name="Bentzer J."/>
            <person name="Ahren D."/>
            <person name="Johansson T."/>
            <person name="Persson P."/>
            <person name="Tunlid A."/>
        </authorList>
    </citation>
    <scope>NUCLEOTIDE SEQUENCE [LARGE SCALE GENOMIC DNA]</scope>
    <source>
        <strain evidence="2 3">CBS 406.79</strain>
    </source>
</reference>
<comment type="caution">
    <text evidence="2">The sequence shown here is derived from an EMBL/GenBank/DDBJ whole genome shotgun (WGS) entry which is preliminary data.</text>
</comment>
<protein>
    <submittedName>
        <fullName evidence="2">Uncharacterized protein</fullName>
    </submittedName>
</protein>
<feature type="transmembrane region" description="Helical" evidence="1">
    <location>
        <begin position="180"/>
        <end position="205"/>
    </location>
</feature>
<feature type="transmembrane region" description="Helical" evidence="1">
    <location>
        <begin position="138"/>
        <end position="159"/>
    </location>
</feature>
<dbReference type="AlphaFoldDB" id="A0A8H5FRJ3"/>
<dbReference type="EMBL" id="JAACJN010000345">
    <property type="protein sequence ID" value="KAF5346990.1"/>
    <property type="molecule type" value="Genomic_DNA"/>
</dbReference>
<keyword evidence="1" id="KW-0812">Transmembrane</keyword>
<keyword evidence="1" id="KW-1133">Transmembrane helix</keyword>